<dbReference type="InterPro" id="IPR012816">
    <property type="entry name" value="NADAR"/>
</dbReference>
<dbReference type="AlphaFoldDB" id="A0A401H2K8"/>
<proteinExistence type="predicted"/>
<organism evidence="2 3">
    <name type="scientific">Sparassis crispa</name>
    <dbReference type="NCBI Taxonomy" id="139825"/>
    <lineage>
        <taxon>Eukaryota</taxon>
        <taxon>Fungi</taxon>
        <taxon>Dikarya</taxon>
        <taxon>Basidiomycota</taxon>
        <taxon>Agaricomycotina</taxon>
        <taxon>Agaricomycetes</taxon>
        <taxon>Polyporales</taxon>
        <taxon>Sparassidaceae</taxon>
        <taxon>Sparassis</taxon>
    </lineage>
</organism>
<dbReference type="OrthoDB" id="206452at2759"/>
<sequence length="257" mass="28227">MQNKVPTPTVPQNTAGMSSSLHQRSDQFVFFWKTGKELPNGYLSAWHLSPFMHEGYIYLTVHQWMAVQKARFFGDKSAEEKLHETIDPEDISTIAAGIKGDGAKKWGSMMGKAAVDGSYLKFTASLQAPDLKAKLLETGDRTLVKASPCDRFSGIGYGESIALSKQQFWGGNIMGKALMEVRRRLVEEAQPLPGATSRPATYDFDIEIMSTEDDWEDTPAPTADELDSSSMDKLTGLCAAVEQLSKCMDAMEVAKAA</sequence>
<dbReference type="Proteomes" id="UP000287166">
    <property type="component" value="Unassembled WGS sequence"/>
</dbReference>
<keyword evidence="3" id="KW-1185">Reference proteome</keyword>
<dbReference type="SUPFAM" id="SSF143990">
    <property type="entry name" value="YbiA-like"/>
    <property type="match status" value="1"/>
</dbReference>
<feature type="domain" description="NADAR" evidence="1">
    <location>
        <begin position="30"/>
        <end position="185"/>
    </location>
</feature>
<protein>
    <recommendedName>
        <fullName evidence="1">NADAR domain-containing protein</fullName>
    </recommendedName>
</protein>
<gene>
    <name evidence="2" type="ORF">SCP_1400660</name>
</gene>
<dbReference type="InterPro" id="IPR037238">
    <property type="entry name" value="YbiA-like_sf"/>
</dbReference>
<evidence type="ECO:0000313" key="3">
    <source>
        <dbReference type="Proteomes" id="UP000287166"/>
    </source>
</evidence>
<comment type="caution">
    <text evidence="2">The sequence shown here is derived from an EMBL/GenBank/DDBJ whole genome shotgun (WGS) entry which is preliminary data.</text>
</comment>
<evidence type="ECO:0000313" key="2">
    <source>
        <dbReference type="EMBL" id="GBE88661.1"/>
    </source>
</evidence>
<evidence type="ECO:0000259" key="1">
    <source>
        <dbReference type="Pfam" id="PF08719"/>
    </source>
</evidence>
<dbReference type="NCBIfam" id="TIGR02464">
    <property type="entry name" value="ribofla_fusion"/>
    <property type="match status" value="1"/>
</dbReference>
<accession>A0A401H2K8</accession>
<dbReference type="Gene3D" id="1.10.357.40">
    <property type="entry name" value="YbiA-like"/>
    <property type="match status" value="1"/>
</dbReference>
<dbReference type="CDD" id="cd15457">
    <property type="entry name" value="NADAR"/>
    <property type="match status" value="1"/>
</dbReference>
<dbReference type="InParanoid" id="A0A401H2K8"/>
<reference evidence="2 3" key="1">
    <citation type="journal article" date="2018" name="Sci. Rep.">
        <title>Genome sequence of the cauliflower mushroom Sparassis crispa (Hanabiratake) and its association with beneficial usage.</title>
        <authorList>
            <person name="Kiyama R."/>
            <person name="Furutani Y."/>
            <person name="Kawaguchi K."/>
            <person name="Nakanishi T."/>
        </authorList>
    </citation>
    <scope>NUCLEOTIDE SEQUENCE [LARGE SCALE GENOMIC DNA]</scope>
</reference>
<dbReference type="STRING" id="139825.A0A401H2K8"/>
<dbReference type="Pfam" id="PF08719">
    <property type="entry name" value="NADAR"/>
    <property type="match status" value="1"/>
</dbReference>
<dbReference type="GeneID" id="38785578"/>
<dbReference type="RefSeq" id="XP_027619574.1">
    <property type="nucleotide sequence ID" value="XM_027763773.1"/>
</dbReference>
<dbReference type="EMBL" id="BFAD01000014">
    <property type="protein sequence ID" value="GBE88661.1"/>
    <property type="molecule type" value="Genomic_DNA"/>
</dbReference>
<name>A0A401H2K8_9APHY</name>